<evidence type="ECO:0000256" key="1">
    <source>
        <dbReference type="ARBA" id="ARBA00004571"/>
    </source>
</evidence>
<gene>
    <name evidence="9" type="ORF">EV199_2090</name>
</gene>
<evidence type="ECO:0000256" key="5">
    <source>
        <dbReference type="ARBA" id="ARBA00023136"/>
    </source>
</evidence>
<sequence>MFKTAAASWHYHARNRPTKTMLVMKLTFLFLIGFFMNARSELHSQTITLAGNNLPIKTVFSEVKKQTGYLVAGRADLLAELGTVSISVKDMELQEFLQLIFKDKPVAYRFEKKTIVLTRKQPLAPEAAPVLQLTLPQNPPASGLVYSDEGLPLGGVSVVVKRTKKGTVTDSKGSFSIEAETGDILSISFVGYSNQEVKVTGITLLIRLKVSHAILDETQITAYGKTSKRLSTGSIGTVKAEDIEKQPVMTVLDAIAGRVPGILINPVSGNSAAPVSVSIRGRNGINPLALADPLYVIDGMPMSTQNASPLTGHLPVSMGAVQGGVTNTSGENPLLSIHPRDIESISILKDADATAIYGSRGANGVILITTKKAKSGPASFNLNVSNGIRMLARFPKLMKTEQYLAVRREAFQNDGILPDATNAPDLVTWDPNKYTDWQRELAGTGSYLDVNASVSGGMPQSAYRLSASYGNQKEVMNNGGKNIRGTFSSNFSHTSRDQKFDFGISNSLTLTEVNAFAIVPPGGLAPNAPDIYNENGEFNFEPYRIQNISAFPFNALKRPSKSKTFSFRGLVDLKYEILKGLTLSAKAGYMFSSNDNSFYMPAASIDPIMSFFSIANADYGKSISKNWQVEPQLQYNTYIGKGNLSVQLISNLQTEISSSESIHAEDFPNDAMMKSHNNAKNITITEGYKEYKYLSVSGIVRYAWDNKYILSLNARRDGSSRFGPGRQFGNFGSVALAWIASDEKWMKAILPSWFSFLKLRGSYGTTGSDPSANYEYLSRWARNSILDIPYTLFNYNGIDAFHMVTPLNQDFRWEATTKAQLAATFGFWQDRINLDVEFYQNNSGNQLASMPIPSLTGFKTALTNWPAEVRNSGIEISSRARIIESKNWNLSLNFNVGHNRNKLMSFPNLEKSSFSGKLKVGYSTTSRILLHYTGIDPLTGSYTFEDRNKDGKVTAGFTTFPNNAEDDRYVLIETLPKYSGGFGFQLGYKELSISSQFYFVNKLRSDPYLNSVPGMMYNMPMPDEIKNNHWQQPGDQVKYPRYTTNASNLGPLYASDGSYSNGSYLRWQNLSVSWRLPTSWLNRIKMKNANISIDTQNLLVISAYKDLDPEIIVSNFSSPTPRIITTRISFTF</sequence>
<dbReference type="GO" id="GO:0009279">
    <property type="term" value="C:cell outer membrane"/>
    <property type="evidence" value="ECO:0007669"/>
    <property type="project" value="UniProtKB-SubCell"/>
</dbReference>
<evidence type="ECO:0000256" key="2">
    <source>
        <dbReference type="ARBA" id="ARBA00022448"/>
    </source>
</evidence>
<dbReference type="InterPro" id="IPR036942">
    <property type="entry name" value="Beta-barrel_TonB_sf"/>
</dbReference>
<proteinExistence type="inferred from homology"/>
<keyword evidence="6 7" id="KW-0998">Cell outer membrane</keyword>
<dbReference type="InterPro" id="IPR023996">
    <property type="entry name" value="TonB-dep_OMP_SusC/RagA"/>
</dbReference>
<keyword evidence="4 7" id="KW-0812">Transmembrane</keyword>
<keyword evidence="5 7" id="KW-0472">Membrane</keyword>
<organism evidence="9 10">
    <name type="scientific">Pseudobacter ginsenosidimutans</name>
    <dbReference type="NCBI Taxonomy" id="661488"/>
    <lineage>
        <taxon>Bacteria</taxon>
        <taxon>Pseudomonadati</taxon>
        <taxon>Bacteroidota</taxon>
        <taxon>Chitinophagia</taxon>
        <taxon>Chitinophagales</taxon>
        <taxon>Chitinophagaceae</taxon>
        <taxon>Pseudobacter</taxon>
    </lineage>
</organism>
<evidence type="ECO:0000256" key="3">
    <source>
        <dbReference type="ARBA" id="ARBA00022452"/>
    </source>
</evidence>
<dbReference type="InterPro" id="IPR023997">
    <property type="entry name" value="TonB-dep_OMP_SusC/RagA_CS"/>
</dbReference>
<dbReference type="Pfam" id="PF07715">
    <property type="entry name" value="Plug"/>
    <property type="match status" value="1"/>
</dbReference>
<evidence type="ECO:0000256" key="6">
    <source>
        <dbReference type="ARBA" id="ARBA00023237"/>
    </source>
</evidence>
<dbReference type="Proteomes" id="UP000293874">
    <property type="component" value="Unassembled WGS sequence"/>
</dbReference>
<dbReference type="NCBIfam" id="TIGR04056">
    <property type="entry name" value="OMP_RagA_SusC"/>
    <property type="match status" value="1"/>
</dbReference>
<keyword evidence="3 7" id="KW-1134">Transmembrane beta strand</keyword>
<keyword evidence="10" id="KW-1185">Reference proteome</keyword>
<keyword evidence="2 7" id="KW-0813">Transport</keyword>
<evidence type="ECO:0000256" key="4">
    <source>
        <dbReference type="ARBA" id="ARBA00022692"/>
    </source>
</evidence>
<evidence type="ECO:0000259" key="8">
    <source>
        <dbReference type="Pfam" id="PF07715"/>
    </source>
</evidence>
<dbReference type="SUPFAM" id="SSF49464">
    <property type="entry name" value="Carboxypeptidase regulatory domain-like"/>
    <property type="match status" value="1"/>
</dbReference>
<dbReference type="NCBIfam" id="TIGR04057">
    <property type="entry name" value="SusC_RagA_signa"/>
    <property type="match status" value="1"/>
</dbReference>
<dbReference type="Gene3D" id="2.40.170.20">
    <property type="entry name" value="TonB-dependent receptor, beta-barrel domain"/>
    <property type="match status" value="1"/>
</dbReference>
<dbReference type="SUPFAM" id="SSF56935">
    <property type="entry name" value="Porins"/>
    <property type="match status" value="1"/>
</dbReference>
<dbReference type="InterPro" id="IPR039426">
    <property type="entry name" value="TonB-dep_rcpt-like"/>
</dbReference>
<comment type="subcellular location">
    <subcellularLocation>
        <location evidence="1 7">Cell outer membrane</location>
        <topology evidence="1 7">Multi-pass membrane protein</topology>
    </subcellularLocation>
</comment>
<feature type="domain" description="TonB-dependent receptor plug" evidence="8">
    <location>
        <begin position="228"/>
        <end position="365"/>
    </location>
</feature>
<name>A0A4Q7N5A4_9BACT</name>
<reference evidence="9 10" key="1">
    <citation type="submission" date="2019-02" db="EMBL/GenBank/DDBJ databases">
        <title>Genomic Encyclopedia of Type Strains, Phase IV (KMG-IV): sequencing the most valuable type-strain genomes for metagenomic binning, comparative biology and taxonomic classification.</title>
        <authorList>
            <person name="Goeker M."/>
        </authorList>
    </citation>
    <scope>NUCLEOTIDE SEQUENCE [LARGE SCALE GENOMIC DNA]</scope>
    <source>
        <strain evidence="9 10">DSM 18116</strain>
    </source>
</reference>
<dbReference type="Gene3D" id="2.60.40.1120">
    <property type="entry name" value="Carboxypeptidase-like, regulatory domain"/>
    <property type="match status" value="1"/>
</dbReference>
<dbReference type="RefSeq" id="WP_130540525.1">
    <property type="nucleotide sequence ID" value="NZ_CP042431.1"/>
</dbReference>
<dbReference type="Gene3D" id="2.170.130.10">
    <property type="entry name" value="TonB-dependent receptor, plug domain"/>
    <property type="match status" value="1"/>
</dbReference>
<dbReference type="InterPro" id="IPR012910">
    <property type="entry name" value="Plug_dom"/>
</dbReference>
<dbReference type="PROSITE" id="PS52016">
    <property type="entry name" value="TONB_DEPENDENT_REC_3"/>
    <property type="match status" value="1"/>
</dbReference>
<dbReference type="EMBL" id="SGXA01000001">
    <property type="protein sequence ID" value="RZS76211.1"/>
    <property type="molecule type" value="Genomic_DNA"/>
</dbReference>
<evidence type="ECO:0000313" key="10">
    <source>
        <dbReference type="Proteomes" id="UP000293874"/>
    </source>
</evidence>
<evidence type="ECO:0000256" key="7">
    <source>
        <dbReference type="PROSITE-ProRule" id="PRU01360"/>
    </source>
</evidence>
<protein>
    <submittedName>
        <fullName evidence="9">TonB-linked SusC/RagA family outer membrane protein</fullName>
    </submittedName>
</protein>
<comment type="caution">
    <text evidence="9">The sequence shown here is derived from an EMBL/GenBank/DDBJ whole genome shotgun (WGS) entry which is preliminary data.</text>
</comment>
<dbReference type="OrthoDB" id="9768177at2"/>
<accession>A0A4Q7N5A4</accession>
<dbReference type="Pfam" id="PF13715">
    <property type="entry name" value="CarbopepD_reg_2"/>
    <property type="match status" value="1"/>
</dbReference>
<dbReference type="AlphaFoldDB" id="A0A4Q7N5A4"/>
<evidence type="ECO:0000313" key="9">
    <source>
        <dbReference type="EMBL" id="RZS76211.1"/>
    </source>
</evidence>
<dbReference type="InterPro" id="IPR037066">
    <property type="entry name" value="Plug_dom_sf"/>
</dbReference>
<dbReference type="InterPro" id="IPR008969">
    <property type="entry name" value="CarboxyPept-like_regulatory"/>
</dbReference>
<comment type="similarity">
    <text evidence="7">Belongs to the TonB-dependent receptor family.</text>
</comment>